<dbReference type="Pfam" id="PF02771">
    <property type="entry name" value="Acyl-CoA_dh_N"/>
    <property type="match status" value="1"/>
</dbReference>
<evidence type="ECO:0000313" key="10">
    <source>
        <dbReference type="Proteomes" id="UP000308705"/>
    </source>
</evidence>
<keyword evidence="5" id="KW-0560">Oxidoreductase</keyword>
<feature type="domain" description="Acyl-CoA dehydrogenase/oxidase C-terminal" evidence="6">
    <location>
        <begin position="215"/>
        <end position="352"/>
    </location>
</feature>
<dbReference type="InterPro" id="IPR013786">
    <property type="entry name" value="AcylCoA_DH/ox_N"/>
</dbReference>
<evidence type="ECO:0000313" key="9">
    <source>
        <dbReference type="EMBL" id="TKK91381.1"/>
    </source>
</evidence>
<dbReference type="Gene3D" id="1.20.140.10">
    <property type="entry name" value="Butyryl-CoA Dehydrogenase, subunit A, domain 3"/>
    <property type="match status" value="1"/>
</dbReference>
<dbReference type="InterPro" id="IPR037069">
    <property type="entry name" value="AcylCoA_DH/ox_N_sf"/>
</dbReference>
<dbReference type="RefSeq" id="WP_137245069.1">
    <property type="nucleotide sequence ID" value="NZ_SZQA01000001.1"/>
</dbReference>
<evidence type="ECO:0000256" key="4">
    <source>
        <dbReference type="ARBA" id="ARBA00022827"/>
    </source>
</evidence>
<name>A0A4U3MP75_9ACTN</name>
<dbReference type="Proteomes" id="UP000308705">
    <property type="component" value="Unassembled WGS sequence"/>
</dbReference>
<evidence type="ECO:0000256" key="3">
    <source>
        <dbReference type="ARBA" id="ARBA00022630"/>
    </source>
</evidence>
<dbReference type="GO" id="GO:0016627">
    <property type="term" value="F:oxidoreductase activity, acting on the CH-CH group of donors"/>
    <property type="evidence" value="ECO:0007669"/>
    <property type="project" value="InterPro"/>
</dbReference>
<dbReference type="Gene3D" id="2.40.110.10">
    <property type="entry name" value="Butyryl-CoA Dehydrogenase, subunit A, domain 2"/>
    <property type="match status" value="1"/>
</dbReference>
<reference evidence="9 10" key="1">
    <citation type="submission" date="2019-04" db="EMBL/GenBank/DDBJ databases">
        <title>Herbidospora sp. NEAU-GS14.nov., a novel actinomycete isolated from soil.</title>
        <authorList>
            <person name="Han L."/>
        </authorList>
    </citation>
    <scope>NUCLEOTIDE SEQUENCE [LARGE SCALE GENOMIC DNA]</scope>
    <source>
        <strain evidence="9 10">NEAU-GS14</strain>
    </source>
</reference>
<organism evidence="9 10">
    <name type="scientific">Herbidospora galbida</name>
    <dbReference type="NCBI Taxonomy" id="2575442"/>
    <lineage>
        <taxon>Bacteria</taxon>
        <taxon>Bacillati</taxon>
        <taxon>Actinomycetota</taxon>
        <taxon>Actinomycetes</taxon>
        <taxon>Streptosporangiales</taxon>
        <taxon>Streptosporangiaceae</taxon>
        <taxon>Herbidospora</taxon>
    </lineage>
</organism>
<keyword evidence="10" id="KW-1185">Reference proteome</keyword>
<gene>
    <name evidence="9" type="ORF">FDA94_00820</name>
</gene>
<evidence type="ECO:0000256" key="5">
    <source>
        <dbReference type="RuleBase" id="RU362125"/>
    </source>
</evidence>
<dbReference type="SUPFAM" id="SSF56645">
    <property type="entry name" value="Acyl-CoA dehydrogenase NM domain-like"/>
    <property type="match status" value="1"/>
</dbReference>
<feature type="domain" description="Acyl-CoA dehydrogenase/oxidase N-terminal" evidence="8">
    <location>
        <begin position="8"/>
        <end position="100"/>
    </location>
</feature>
<feature type="domain" description="Acyl-CoA oxidase/dehydrogenase middle" evidence="7">
    <location>
        <begin position="110"/>
        <end position="200"/>
    </location>
</feature>
<dbReference type="AlphaFoldDB" id="A0A4U3MP75"/>
<dbReference type="OrthoDB" id="2986495at2"/>
<dbReference type="GO" id="GO:0050660">
    <property type="term" value="F:flavin adenine dinucleotide binding"/>
    <property type="evidence" value="ECO:0007669"/>
    <property type="project" value="InterPro"/>
</dbReference>
<dbReference type="InterPro" id="IPR006091">
    <property type="entry name" value="Acyl-CoA_Oxase/DH_mid-dom"/>
</dbReference>
<dbReference type="Pfam" id="PF02770">
    <property type="entry name" value="Acyl-CoA_dh_M"/>
    <property type="match status" value="1"/>
</dbReference>
<dbReference type="Pfam" id="PF00441">
    <property type="entry name" value="Acyl-CoA_dh_1"/>
    <property type="match status" value="1"/>
</dbReference>
<dbReference type="EMBL" id="SZQA01000001">
    <property type="protein sequence ID" value="TKK91381.1"/>
    <property type="molecule type" value="Genomic_DNA"/>
</dbReference>
<dbReference type="InterPro" id="IPR052547">
    <property type="entry name" value="Mito_Isobutyryl-CoADH"/>
</dbReference>
<sequence length="372" mass="38562">MPIDHAALDAVVQDTIAPQAAETDRSGTFPRASIDALAKAGMLGLISAEEVGGRGQDMKAAAEVIERVAGVCGSTAMVLLMHYAATALIEAHGDKATREAIAGNGHLTTLAFSETGSRSHFWAPLGTAEADGEQVRLDSDKSWVTAAGEADSYVWSSRPLAADGPMTIWLVASDAAGLDVGGPFDGFGLRGNASNPIKGKGVTVSRSAMLGADGEGLNQALASALPFFLVLNASFSLGLMEALVAKAHDHLVGARLDHLGQSLAEQPQLRASFAQLRTRTDTVRTFRDDTLAALGSGRADATLRVLQVKAVAGEAAAEVADGVMRVCGGSAFRKSTGVERLFRDSLAARVMAPTTVALHDFVGRATLGLPLF</sequence>
<dbReference type="SUPFAM" id="SSF47203">
    <property type="entry name" value="Acyl-CoA dehydrogenase C-terminal domain-like"/>
    <property type="match status" value="1"/>
</dbReference>
<protein>
    <submittedName>
        <fullName evidence="9">Acyl-CoA dehydrogenase</fullName>
    </submittedName>
</protein>
<accession>A0A4U3MP75</accession>
<evidence type="ECO:0000256" key="2">
    <source>
        <dbReference type="ARBA" id="ARBA00009347"/>
    </source>
</evidence>
<dbReference type="PIRSF" id="PIRSF016578">
    <property type="entry name" value="HsaA"/>
    <property type="match status" value="1"/>
</dbReference>
<evidence type="ECO:0000259" key="8">
    <source>
        <dbReference type="Pfam" id="PF02771"/>
    </source>
</evidence>
<keyword evidence="3 5" id="KW-0285">Flavoprotein</keyword>
<keyword evidence="4 5" id="KW-0274">FAD</keyword>
<evidence type="ECO:0000256" key="1">
    <source>
        <dbReference type="ARBA" id="ARBA00001974"/>
    </source>
</evidence>
<dbReference type="InterPro" id="IPR046373">
    <property type="entry name" value="Acyl-CoA_Oxase/DH_mid-dom_sf"/>
</dbReference>
<comment type="similarity">
    <text evidence="2 5">Belongs to the acyl-CoA dehydrogenase family.</text>
</comment>
<dbReference type="InterPro" id="IPR036250">
    <property type="entry name" value="AcylCo_DH-like_C"/>
</dbReference>
<evidence type="ECO:0000259" key="7">
    <source>
        <dbReference type="Pfam" id="PF02770"/>
    </source>
</evidence>
<dbReference type="PANTHER" id="PTHR43831">
    <property type="entry name" value="ISOBUTYRYL-COA DEHYDROGENASE"/>
    <property type="match status" value="1"/>
</dbReference>
<dbReference type="Gene3D" id="1.10.540.10">
    <property type="entry name" value="Acyl-CoA dehydrogenase/oxidase, N-terminal domain"/>
    <property type="match status" value="1"/>
</dbReference>
<proteinExistence type="inferred from homology"/>
<dbReference type="PANTHER" id="PTHR43831:SF1">
    <property type="entry name" value="ISOBUTYRYL-COA DEHYDROGENASE, MITOCHONDRIAL"/>
    <property type="match status" value="1"/>
</dbReference>
<dbReference type="InterPro" id="IPR009075">
    <property type="entry name" value="AcylCo_DH/oxidase_C"/>
</dbReference>
<evidence type="ECO:0000259" key="6">
    <source>
        <dbReference type="Pfam" id="PF00441"/>
    </source>
</evidence>
<dbReference type="InterPro" id="IPR009100">
    <property type="entry name" value="AcylCoA_DH/oxidase_NM_dom_sf"/>
</dbReference>
<comment type="cofactor">
    <cofactor evidence="1 5">
        <name>FAD</name>
        <dbReference type="ChEBI" id="CHEBI:57692"/>
    </cofactor>
</comment>
<comment type="caution">
    <text evidence="9">The sequence shown here is derived from an EMBL/GenBank/DDBJ whole genome shotgun (WGS) entry which is preliminary data.</text>
</comment>